<gene>
    <name evidence="6" type="ORF">BCF44_104410</name>
</gene>
<dbReference type="EMBL" id="QUNO01000004">
    <property type="protein sequence ID" value="REH50137.1"/>
    <property type="molecule type" value="Genomic_DNA"/>
</dbReference>
<dbReference type="AlphaFoldDB" id="A0A3E0HUK0"/>
<proteinExistence type="inferred from homology"/>
<dbReference type="InterPro" id="IPR043129">
    <property type="entry name" value="ATPase_NBD"/>
</dbReference>
<dbReference type="CDD" id="cd07770">
    <property type="entry name" value="ASKHA_NBD_FGGY_GntK"/>
    <property type="match status" value="1"/>
</dbReference>
<protein>
    <submittedName>
        <fullName evidence="6">Gluconokinase</fullName>
    </submittedName>
</protein>
<feature type="domain" description="Carbohydrate kinase FGGY N-terminal" evidence="4">
    <location>
        <begin position="4"/>
        <end position="242"/>
    </location>
</feature>
<evidence type="ECO:0000259" key="4">
    <source>
        <dbReference type="Pfam" id="PF00370"/>
    </source>
</evidence>
<dbReference type="PIRSF" id="PIRSF000538">
    <property type="entry name" value="GlpK"/>
    <property type="match status" value="1"/>
</dbReference>
<dbReference type="InterPro" id="IPR000577">
    <property type="entry name" value="Carb_kinase_FGGY"/>
</dbReference>
<feature type="domain" description="Carbohydrate kinase FGGY C-terminal" evidence="5">
    <location>
        <begin position="251"/>
        <end position="434"/>
    </location>
</feature>
<dbReference type="GO" id="GO:0016301">
    <property type="term" value="F:kinase activity"/>
    <property type="evidence" value="ECO:0007669"/>
    <property type="project" value="UniProtKB-KW"/>
</dbReference>
<dbReference type="PANTHER" id="PTHR43095:SF2">
    <property type="entry name" value="GLUCONOKINASE"/>
    <property type="match status" value="1"/>
</dbReference>
<evidence type="ECO:0000256" key="2">
    <source>
        <dbReference type="ARBA" id="ARBA00022679"/>
    </source>
</evidence>
<dbReference type="InterPro" id="IPR018484">
    <property type="entry name" value="FGGY_N"/>
</dbReference>
<sequence>MTEVVLGVDLGTTATKVVATRPDGRVVATAEQGYPLKTGEHGEAVQDPDVVLAAATKALSECVQCTEGDIRALSFSSAMHTLLALDGDGEPITPALSWADHRAADIAKRLRADRGLALDLHAATGAPVHPSFPLAKLAWFAEHEPDICQRAAKWAGLKDYVLARFTGRLVTEHSNASGTGLFDMYDLTWHGPALAIAGVHADQLPTLVEPTRALALADGIAGLPSGLPVIAGGGDGPLANLGVGAIRPGMAALSLGTSGALRVVRDRPGVDDRGRVFCYALADGLWVLGGAVSNGGVVAQWASEVFGVPVPELLAEAEAEPPGAAGLLALPYLLGERAPWWDPDPRAVLVGLRREHGRAVITRAMIEGVGQQLALVLDAVRDAGASVHEIRATGGAFRGPLWTSVIAAAFGQPLSFVDGNEGSGVGAALLGWRALGELPSLDAAADLVTPVDTVAPEEFASHRMARNRPALERIYDALRELDS</sequence>
<reference evidence="6 7" key="1">
    <citation type="submission" date="2018-08" db="EMBL/GenBank/DDBJ databases">
        <title>Genomic Encyclopedia of Archaeal and Bacterial Type Strains, Phase II (KMG-II): from individual species to whole genera.</title>
        <authorList>
            <person name="Goeker M."/>
        </authorList>
    </citation>
    <scope>NUCLEOTIDE SEQUENCE [LARGE SCALE GENOMIC DNA]</scope>
    <source>
        <strain evidence="6 7">DSM 45791</strain>
    </source>
</reference>
<evidence type="ECO:0000259" key="5">
    <source>
        <dbReference type="Pfam" id="PF02782"/>
    </source>
</evidence>
<keyword evidence="3 6" id="KW-0418">Kinase</keyword>
<dbReference type="Proteomes" id="UP000256269">
    <property type="component" value="Unassembled WGS sequence"/>
</dbReference>
<dbReference type="PANTHER" id="PTHR43095">
    <property type="entry name" value="SUGAR KINASE"/>
    <property type="match status" value="1"/>
</dbReference>
<evidence type="ECO:0000256" key="1">
    <source>
        <dbReference type="ARBA" id="ARBA00009156"/>
    </source>
</evidence>
<dbReference type="InterPro" id="IPR050406">
    <property type="entry name" value="FGGY_Carb_Kinase"/>
</dbReference>
<keyword evidence="2" id="KW-0808">Transferase</keyword>
<comment type="similarity">
    <text evidence="1">Belongs to the FGGY kinase family.</text>
</comment>
<dbReference type="GO" id="GO:0005975">
    <property type="term" value="P:carbohydrate metabolic process"/>
    <property type="evidence" value="ECO:0007669"/>
    <property type="project" value="InterPro"/>
</dbReference>
<name>A0A3E0HUK0_9PSEU</name>
<evidence type="ECO:0000313" key="6">
    <source>
        <dbReference type="EMBL" id="REH50137.1"/>
    </source>
</evidence>
<dbReference type="Pfam" id="PF00370">
    <property type="entry name" value="FGGY_N"/>
    <property type="match status" value="1"/>
</dbReference>
<dbReference type="InterPro" id="IPR018483">
    <property type="entry name" value="Carb_kinase_FGGY_CS"/>
</dbReference>
<evidence type="ECO:0000256" key="3">
    <source>
        <dbReference type="ARBA" id="ARBA00022777"/>
    </source>
</evidence>
<dbReference type="InterPro" id="IPR018485">
    <property type="entry name" value="FGGY_C"/>
</dbReference>
<dbReference type="SUPFAM" id="SSF53067">
    <property type="entry name" value="Actin-like ATPase domain"/>
    <property type="match status" value="2"/>
</dbReference>
<keyword evidence="7" id="KW-1185">Reference proteome</keyword>
<organism evidence="6 7">
    <name type="scientific">Kutzneria buriramensis</name>
    <dbReference type="NCBI Taxonomy" id="1045776"/>
    <lineage>
        <taxon>Bacteria</taxon>
        <taxon>Bacillati</taxon>
        <taxon>Actinomycetota</taxon>
        <taxon>Actinomycetes</taxon>
        <taxon>Pseudonocardiales</taxon>
        <taxon>Pseudonocardiaceae</taxon>
        <taxon>Kutzneria</taxon>
    </lineage>
</organism>
<dbReference type="RefSeq" id="WP_116174653.1">
    <property type="nucleotide sequence ID" value="NZ_CP144375.1"/>
</dbReference>
<dbReference type="OrthoDB" id="9782710at2"/>
<evidence type="ECO:0000313" key="7">
    <source>
        <dbReference type="Proteomes" id="UP000256269"/>
    </source>
</evidence>
<dbReference type="Gene3D" id="3.30.420.40">
    <property type="match status" value="2"/>
</dbReference>
<comment type="caution">
    <text evidence="6">The sequence shown here is derived from an EMBL/GenBank/DDBJ whole genome shotgun (WGS) entry which is preliminary data.</text>
</comment>
<dbReference type="PROSITE" id="PS00933">
    <property type="entry name" value="FGGY_KINASES_1"/>
    <property type="match status" value="1"/>
</dbReference>
<dbReference type="GO" id="GO:0016773">
    <property type="term" value="F:phosphotransferase activity, alcohol group as acceptor"/>
    <property type="evidence" value="ECO:0007669"/>
    <property type="project" value="InterPro"/>
</dbReference>
<accession>A0A3E0HUK0</accession>
<dbReference type="Pfam" id="PF02782">
    <property type="entry name" value="FGGY_C"/>
    <property type="match status" value="1"/>
</dbReference>